<accession>A0A921MKX4</accession>
<protein>
    <submittedName>
        <fullName evidence="1">Glutamate mutase L</fullName>
    </submittedName>
</protein>
<dbReference type="InterPro" id="IPR006230">
    <property type="entry name" value="MutL"/>
</dbReference>
<evidence type="ECO:0000313" key="1">
    <source>
        <dbReference type="EMBL" id="HJG86463.1"/>
    </source>
</evidence>
<sequence>MLANIIVFDVGSTYTKACAFRLDHGRFTFLGRGQSPTTLHDIMEGAGKAEAAIKAQGVEFDELCKRYSSCSAAGGLRMVALGYMPRVTAKAAKEVAMTAGARVMQVVSSEEPLDYRKEVLMEISPDIILLSGGTDGGDETCAMENAEMICSLHSRATVIVACNKYAQMPVAELFDRNGIRYVRVPNIMPTIHDLNVKPAREAIHEEFIKQITRAKGLLAFRDSLADTTVVPTPGAVLLASELLARGTYDQDGIGSLILIDLGGATTDIHSALPELEKLAIEERGLVINNEKQFSYRTVEGNLGLRVSATGIPEAVGPKAIIRAMDLDCGVTPDEVLSFAAKLEAHPDYVPQDEREKSLERAMATCAISTALRRHAGHYAEAADPVMGIMAGAAMGRDLRNVEKVLCVGGIFVHSEREKALEMVERCFEEPGISLLPLNPPRVILDRSYLLYAMGVLGKHYPDAALSFLKEYVNQA</sequence>
<dbReference type="Proteomes" id="UP000760668">
    <property type="component" value="Unassembled WGS sequence"/>
</dbReference>
<proteinExistence type="predicted"/>
<dbReference type="RefSeq" id="WP_294533210.1">
    <property type="nucleotide sequence ID" value="NZ_DYUC01000051.1"/>
</dbReference>
<name>A0A921MKX4_9FIRM</name>
<evidence type="ECO:0000313" key="2">
    <source>
        <dbReference type="Proteomes" id="UP000760668"/>
    </source>
</evidence>
<reference evidence="1" key="2">
    <citation type="submission" date="2021-09" db="EMBL/GenBank/DDBJ databases">
        <authorList>
            <person name="Gilroy R."/>
        </authorList>
    </citation>
    <scope>NUCLEOTIDE SEQUENCE</scope>
    <source>
        <strain evidence="1">CHK179-5677</strain>
    </source>
</reference>
<dbReference type="PIRSF" id="PIRSF004729">
    <property type="entry name" value="MutL"/>
    <property type="match status" value="1"/>
</dbReference>
<dbReference type="Pfam" id="PF13941">
    <property type="entry name" value="MutL"/>
    <property type="match status" value="1"/>
</dbReference>
<gene>
    <name evidence="1" type="ORF">K8V01_05510</name>
</gene>
<organism evidence="1 2">
    <name type="scientific">Pseudoflavonifractor capillosus</name>
    <dbReference type="NCBI Taxonomy" id="106588"/>
    <lineage>
        <taxon>Bacteria</taxon>
        <taxon>Bacillati</taxon>
        <taxon>Bacillota</taxon>
        <taxon>Clostridia</taxon>
        <taxon>Eubacteriales</taxon>
        <taxon>Oscillospiraceae</taxon>
        <taxon>Pseudoflavonifractor</taxon>
    </lineage>
</organism>
<dbReference type="EMBL" id="DYUC01000051">
    <property type="protein sequence ID" value="HJG86463.1"/>
    <property type="molecule type" value="Genomic_DNA"/>
</dbReference>
<dbReference type="NCBIfam" id="TIGR01319">
    <property type="entry name" value="glmL_fam"/>
    <property type="match status" value="1"/>
</dbReference>
<reference evidence="1" key="1">
    <citation type="journal article" date="2021" name="PeerJ">
        <title>Extensive microbial diversity within the chicken gut microbiome revealed by metagenomics and culture.</title>
        <authorList>
            <person name="Gilroy R."/>
            <person name="Ravi A."/>
            <person name="Getino M."/>
            <person name="Pursley I."/>
            <person name="Horton D.L."/>
            <person name="Alikhan N.F."/>
            <person name="Baker D."/>
            <person name="Gharbi K."/>
            <person name="Hall N."/>
            <person name="Watson M."/>
            <person name="Adriaenssens E.M."/>
            <person name="Foster-Nyarko E."/>
            <person name="Jarju S."/>
            <person name="Secka A."/>
            <person name="Antonio M."/>
            <person name="Oren A."/>
            <person name="Chaudhuri R.R."/>
            <person name="La Ragione R."/>
            <person name="Hildebrand F."/>
            <person name="Pallen M.J."/>
        </authorList>
    </citation>
    <scope>NUCLEOTIDE SEQUENCE</scope>
    <source>
        <strain evidence="1">CHK179-5677</strain>
    </source>
</reference>
<comment type="caution">
    <text evidence="1">The sequence shown here is derived from an EMBL/GenBank/DDBJ whole genome shotgun (WGS) entry which is preliminary data.</text>
</comment>
<dbReference type="AlphaFoldDB" id="A0A921MKX4"/>